<comment type="subcellular location">
    <subcellularLocation>
        <location evidence="1">Golgi apparatus membrane</location>
        <topology evidence="1">Single-pass type II membrane protein</topology>
    </subcellularLocation>
</comment>
<dbReference type="Pfam" id="PF04488">
    <property type="entry name" value="Gly_transf_sug"/>
    <property type="match status" value="1"/>
</dbReference>
<dbReference type="GO" id="GO:0006688">
    <property type="term" value="P:glycosphingolipid biosynthetic process"/>
    <property type="evidence" value="ECO:0007669"/>
    <property type="project" value="TreeGrafter"/>
</dbReference>
<dbReference type="SUPFAM" id="SSF53448">
    <property type="entry name" value="Nucleotide-diphospho-sugar transferases"/>
    <property type="match status" value="1"/>
</dbReference>
<protein>
    <submittedName>
        <fullName evidence="8">Lactosylceramide 4-alpha-galactosyltransferase</fullName>
    </submittedName>
</protein>
<dbReference type="PANTHER" id="PTHR12042:SF21">
    <property type="entry name" value="ALPHA1,4-GALACTOSYLTRANSFERASE 1-RELATED"/>
    <property type="match status" value="1"/>
</dbReference>
<dbReference type="EMBL" id="KK853278">
    <property type="protein sequence ID" value="KDR09057.1"/>
    <property type="molecule type" value="Genomic_DNA"/>
</dbReference>
<evidence type="ECO:0000313" key="8">
    <source>
        <dbReference type="EMBL" id="KDR09057.1"/>
    </source>
</evidence>
<evidence type="ECO:0000256" key="2">
    <source>
        <dbReference type="ARBA" id="ARBA00009003"/>
    </source>
</evidence>
<dbReference type="Pfam" id="PF04572">
    <property type="entry name" value="Gb3_synth"/>
    <property type="match status" value="1"/>
</dbReference>
<dbReference type="FunCoup" id="A0A067QTV6">
    <property type="interactions" value="24"/>
</dbReference>
<dbReference type="GO" id="GO:0035248">
    <property type="term" value="F:alpha-1,4-N-acetylgalactosaminyltransferase activity"/>
    <property type="evidence" value="ECO:0007669"/>
    <property type="project" value="TreeGrafter"/>
</dbReference>
<dbReference type="InterPro" id="IPR029044">
    <property type="entry name" value="Nucleotide-diphossugar_trans"/>
</dbReference>
<dbReference type="PANTHER" id="PTHR12042">
    <property type="entry name" value="LACTOSYLCERAMIDE 4-ALPHA-GALACTOSYLTRANSFERASE ALPHA- 1,4-GALACTOSYLTRANSFERASE"/>
    <property type="match status" value="1"/>
</dbReference>
<dbReference type="InterPro" id="IPR007577">
    <property type="entry name" value="GlycoTrfase_DXD_sugar-bd_CS"/>
</dbReference>
<dbReference type="GO" id="GO:0000139">
    <property type="term" value="C:Golgi membrane"/>
    <property type="evidence" value="ECO:0007669"/>
    <property type="project" value="UniProtKB-SubCell"/>
</dbReference>
<dbReference type="AlphaFoldDB" id="A0A067QTV6"/>
<evidence type="ECO:0000256" key="6">
    <source>
        <dbReference type="ARBA" id="ARBA00023136"/>
    </source>
</evidence>
<dbReference type="Proteomes" id="UP000027135">
    <property type="component" value="Unassembled WGS sequence"/>
</dbReference>
<keyword evidence="3 8" id="KW-0328">Glycosyltransferase</keyword>
<evidence type="ECO:0000256" key="3">
    <source>
        <dbReference type="ARBA" id="ARBA00022676"/>
    </source>
</evidence>
<proteinExistence type="inferred from homology"/>
<accession>A0A067QTV6</accession>
<keyword evidence="5" id="KW-0333">Golgi apparatus</keyword>
<feature type="domain" description="Alpha 1,4-glycosyltransferase" evidence="7">
    <location>
        <begin position="248"/>
        <end position="375"/>
    </location>
</feature>
<dbReference type="STRING" id="136037.A0A067QTV6"/>
<organism evidence="8 9">
    <name type="scientific">Zootermopsis nevadensis</name>
    <name type="common">Dampwood termite</name>
    <dbReference type="NCBI Taxonomy" id="136037"/>
    <lineage>
        <taxon>Eukaryota</taxon>
        <taxon>Metazoa</taxon>
        <taxon>Ecdysozoa</taxon>
        <taxon>Arthropoda</taxon>
        <taxon>Hexapoda</taxon>
        <taxon>Insecta</taxon>
        <taxon>Pterygota</taxon>
        <taxon>Neoptera</taxon>
        <taxon>Polyneoptera</taxon>
        <taxon>Dictyoptera</taxon>
        <taxon>Blattodea</taxon>
        <taxon>Blattoidea</taxon>
        <taxon>Termitoidae</taxon>
        <taxon>Termopsidae</taxon>
        <taxon>Zootermopsis</taxon>
    </lineage>
</organism>
<keyword evidence="9" id="KW-1185">Reference proteome</keyword>
<reference evidence="8 9" key="1">
    <citation type="journal article" date="2014" name="Nat. Commun.">
        <title>Molecular traces of alternative social organization in a termite genome.</title>
        <authorList>
            <person name="Terrapon N."/>
            <person name="Li C."/>
            <person name="Robertson H.M."/>
            <person name="Ji L."/>
            <person name="Meng X."/>
            <person name="Booth W."/>
            <person name="Chen Z."/>
            <person name="Childers C.P."/>
            <person name="Glastad K.M."/>
            <person name="Gokhale K."/>
            <person name="Gowin J."/>
            <person name="Gronenberg W."/>
            <person name="Hermansen R.A."/>
            <person name="Hu H."/>
            <person name="Hunt B.G."/>
            <person name="Huylmans A.K."/>
            <person name="Khalil S.M."/>
            <person name="Mitchell R.D."/>
            <person name="Munoz-Torres M.C."/>
            <person name="Mustard J.A."/>
            <person name="Pan H."/>
            <person name="Reese J.T."/>
            <person name="Scharf M.E."/>
            <person name="Sun F."/>
            <person name="Vogel H."/>
            <person name="Xiao J."/>
            <person name="Yang W."/>
            <person name="Yang Z."/>
            <person name="Yang Z."/>
            <person name="Zhou J."/>
            <person name="Zhu J."/>
            <person name="Brent C.S."/>
            <person name="Elsik C.G."/>
            <person name="Goodisman M.A."/>
            <person name="Liberles D.A."/>
            <person name="Roe R.M."/>
            <person name="Vargo E.L."/>
            <person name="Vilcinskas A."/>
            <person name="Wang J."/>
            <person name="Bornberg-Bauer E."/>
            <person name="Korb J."/>
            <person name="Zhang G."/>
            <person name="Liebig J."/>
        </authorList>
    </citation>
    <scope>NUCLEOTIDE SEQUENCE [LARGE SCALE GENOMIC DNA]</scope>
    <source>
        <tissue evidence="8">Whole organism</tissue>
    </source>
</reference>
<name>A0A067QTV6_ZOONE</name>
<dbReference type="eggNOG" id="KOG1928">
    <property type="taxonomic scope" value="Eukaryota"/>
</dbReference>
<evidence type="ECO:0000259" key="7">
    <source>
        <dbReference type="Pfam" id="PF04572"/>
    </source>
</evidence>
<evidence type="ECO:0000256" key="5">
    <source>
        <dbReference type="ARBA" id="ARBA00023034"/>
    </source>
</evidence>
<dbReference type="Gene3D" id="3.90.550.20">
    <property type="match status" value="1"/>
</dbReference>
<comment type="similarity">
    <text evidence="2">Belongs to the glycosyltransferase 32 family.</text>
</comment>
<dbReference type="InterPro" id="IPR051981">
    <property type="entry name" value="Glycosyltransf_32"/>
</dbReference>
<gene>
    <name evidence="8" type="ORF">L798_00743</name>
</gene>
<dbReference type="InParanoid" id="A0A067QTV6"/>
<keyword evidence="6" id="KW-0472">Membrane</keyword>
<dbReference type="OMA" id="HKIATMC"/>
<evidence type="ECO:0000256" key="1">
    <source>
        <dbReference type="ARBA" id="ARBA00004323"/>
    </source>
</evidence>
<dbReference type="InterPro" id="IPR007652">
    <property type="entry name" value="A1-4-GlycosylTfrase_dom"/>
</dbReference>
<dbReference type="OrthoDB" id="409543at2759"/>
<keyword evidence="4 8" id="KW-0808">Transferase</keyword>
<sequence length="379" mass="42081">MKRRMRRWNFTLCLTAVCALFVVMLWVTVTDDTGSIIGGSFLYRIAAPVLTLGSTSNLSDVNTNGISCYDDEASNTVEEITSSVSPPPTKGKSIFFHETSCASSTQDGIVLTARQACAVESAAKMNPDLEVYLLFTAPINLRNSTLKNKIVTQLLSYPNIHVRHLHFEKYFMGSPLEKWYKGGALKASRWPRSHASDALRFLTLWKYGGTYLDLDVIVTRSFSGLSNFAGAESNTDVAAGVLNFDSEGLGHEMAEACLDNLQSEFRGDDWGNNGPGVITRVLKKLCGAQKVRDMTPERCRGFVVHPPTAFYPIPWRQWKLYFDESASAKTMARLKNSIAIHVWNKFSATKNVTVGSRQPYGLIAQEFCPKVYSHCGPIF</sequence>
<evidence type="ECO:0000313" key="9">
    <source>
        <dbReference type="Proteomes" id="UP000027135"/>
    </source>
</evidence>
<evidence type="ECO:0000256" key="4">
    <source>
        <dbReference type="ARBA" id="ARBA00022679"/>
    </source>
</evidence>